<protein>
    <submittedName>
        <fullName evidence="2">AAA family ATPase</fullName>
    </submittedName>
</protein>
<dbReference type="Proteomes" id="UP001336835">
    <property type="component" value="Unassembled WGS sequence"/>
</dbReference>
<gene>
    <name evidence="2" type="ORF">VRU48_04995</name>
</gene>
<dbReference type="InterPro" id="IPR010285">
    <property type="entry name" value="DNA_helicase_pif1-like_DEAD"/>
</dbReference>
<dbReference type="Pfam" id="PF05970">
    <property type="entry name" value="PIF1"/>
    <property type="match status" value="1"/>
</dbReference>
<dbReference type="Gene3D" id="3.40.50.300">
    <property type="entry name" value="P-loop containing nucleotide triphosphate hydrolases"/>
    <property type="match status" value="2"/>
</dbReference>
<dbReference type="InterPro" id="IPR003593">
    <property type="entry name" value="AAA+_ATPase"/>
</dbReference>
<dbReference type="RefSeq" id="WP_330106823.1">
    <property type="nucleotide sequence ID" value="NZ_JAZDQT010000001.1"/>
</dbReference>
<dbReference type="SMART" id="SM00382">
    <property type="entry name" value="AAA"/>
    <property type="match status" value="1"/>
</dbReference>
<dbReference type="InterPro" id="IPR027417">
    <property type="entry name" value="P-loop_NTPase"/>
</dbReference>
<accession>A0ABU7I5A1</accession>
<dbReference type="EMBL" id="JAZDQT010000001">
    <property type="protein sequence ID" value="MEE1944454.1"/>
    <property type="molecule type" value="Genomic_DNA"/>
</dbReference>
<reference evidence="2 3" key="1">
    <citation type="submission" date="2024-01" db="EMBL/GenBank/DDBJ databases">
        <title>Pedobacter sp. nov., isolated from fresh soil.</title>
        <authorList>
            <person name="Le N.T.T."/>
        </authorList>
    </citation>
    <scope>NUCLEOTIDE SEQUENCE [LARGE SCALE GENOMIC DNA]</scope>
    <source>
        <strain evidence="2 3">KR3-3</strain>
    </source>
</reference>
<comment type="caution">
    <text evidence="2">The sequence shown here is derived from an EMBL/GenBank/DDBJ whole genome shotgun (WGS) entry which is preliminary data.</text>
</comment>
<dbReference type="PANTHER" id="PTHR47642">
    <property type="entry name" value="ATP-DEPENDENT DNA HELICASE"/>
    <property type="match status" value="1"/>
</dbReference>
<feature type="domain" description="AAA+ ATPase" evidence="1">
    <location>
        <begin position="21"/>
        <end position="278"/>
    </location>
</feature>
<proteinExistence type="predicted"/>
<evidence type="ECO:0000313" key="3">
    <source>
        <dbReference type="Proteomes" id="UP001336835"/>
    </source>
</evidence>
<dbReference type="PANTHER" id="PTHR47642:SF7">
    <property type="entry name" value="ATP-DEPENDENT DNA HELICASE PIF1"/>
    <property type="match status" value="1"/>
</dbReference>
<organism evidence="2 3">
    <name type="scientific">Pedobacter albus</name>
    <dbReference type="NCBI Taxonomy" id="3113905"/>
    <lineage>
        <taxon>Bacteria</taxon>
        <taxon>Pseudomonadati</taxon>
        <taxon>Bacteroidota</taxon>
        <taxon>Sphingobacteriia</taxon>
        <taxon>Sphingobacteriales</taxon>
        <taxon>Sphingobacteriaceae</taxon>
        <taxon>Pedobacter</taxon>
    </lineage>
</organism>
<dbReference type="Gene3D" id="2.30.30.940">
    <property type="match status" value="1"/>
</dbReference>
<dbReference type="InterPro" id="IPR051055">
    <property type="entry name" value="PIF1_helicase"/>
</dbReference>
<keyword evidence="3" id="KW-1185">Reference proteome</keyword>
<name>A0ABU7I5A1_9SPHI</name>
<evidence type="ECO:0000259" key="1">
    <source>
        <dbReference type="SMART" id="SM00382"/>
    </source>
</evidence>
<evidence type="ECO:0000313" key="2">
    <source>
        <dbReference type="EMBL" id="MEE1944454.1"/>
    </source>
</evidence>
<dbReference type="CDD" id="cd18809">
    <property type="entry name" value="SF1_C_RecD"/>
    <property type="match status" value="1"/>
</dbReference>
<dbReference type="SUPFAM" id="SSF52540">
    <property type="entry name" value="P-loop containing nucleoside triphosphate hydrolases"/>
    <property type="match status" value="2"/>
</dbReference>
<sequence length="636" mass="72042">MSHHELPNTIADQVFEFIEYTNQSIFLTGKAGTGKTTLLKRIKNNSSKKMVVVAPTGVAAMNAKGTTINSFFQLPPGSFFPGDINLQNLQAGISSIQSTVSGLSYSKDKLKLFNELELLVIDEVSMVRCDVLDVVDAVLRSVRKNNLPFGGLQLLLIGDLYQLPPVSKQEEWAFLSKAYPSPYFFDSLVIRRHPVLQLELTTVFRQTEEVFIKILNDIRNNQIDEEGLSLLNERYDPAFKGQNDINPIIITSHNAEANLINKEKLAELSGEIYTANAEINGEFKDLGIQAETELQLKVGAQVMFIKNDTGENRKFYNGKIGKIKSIDQGEIYVAFPDEEPLLLEKSAWQSFEYKIGDDDVIAQQQVGEFSQYPIKLAWAVTIHKSQGLTFDHAVIDAGKSFVAGQVYVALSRVRTLNGLILKSKINKDSLRSNREVLTYLQPVQTEALTELIVKAKERFILQMVLDRFSFRNIAHELDLMDNDATISQANIPLLKAQLLELQTALHTLTQLLDKFLVQVRQLHEQNGFEGQQAIQLRIESAKDYFTKELTIKLLNPALKMIRVKPKNKIQQQVQHQFQKLRQQIENKITLMHIGSGLLKEPLKTMDYTDWITKHRKQQVVVQDSASAQQVVRLELF</sequence>